<comment type="caution">
    <text evidence="2">The sequence shown here is derived from an EMBL/GenBank/DDBJ whole genome shotgun (WGS) entry which is preliminary data.</text>
</comment>
<feature type="region of interest" description="Disordered" evidence="1">
    <location>
        <begin position="94"/>
        <end position="113"/>
    </location>
</feature>
<sequence length="113" mass="11904">MADCDDAMSVSSACDGDDIVRVTPQRSPFVHKFISSISLDVFEFPEQLTSDCLSLSSKGDSVTIHPDAEEDVLPSLKLLLTGEVVLLLSREAKEISDGGPRSGSGGGVSFCLA</sequence>
<evidence type="ECO:0000313" key="2">
    <source>
        <dbReference type="EMBL" id="KAK3890725.1"/>
    </source>
</evidence>
<accession>A0AAE1L2T6</accession>
<dbReference type="AlphaFoldDB" id="A0AAE1L2T6"/>
<name>A0AAE1L2T6_PETCI</name>
<dbReference type="EMBL" id="JAWQEG010000397">
    <property type="protein sequence ID" value="KAK3890725.1"/>
    <property type="molecule type" value="Genomic_DNA"/>
</dbReference>
<organism evidence="2 3">
    <name type="scientific">Petrolisthes cinctipes</name>
    <name type="common">Flat porcelain crab</name>
    <dbReference type="NCBI Taxonomy" id="88211"/>
    <lineage>
        <taxon>Eukaryota</taxon>
        <taxon>Metazoa</taxon>
        <taxon>Ecdysozoa</taxon>
        <taxon>Arthropoda</taxon>
        <taxon>Crustacea</taxon>
        <taxon>Multicrustacea</taxon>
        <taxon>Malacostraca</taxon>
        <taxon>Eumalacostraca</taxon>
        <taxon>Eucarida</taxon>
        <taxon>Decapoda</taxon>
        <taxon>Pleocyemata</taxon>
        <taxon>Anomura</taxon>
        <taxon>Galatheoidea</taxon>
        <taxon>Porcellanidae</taxon>
        <taxon>Petrolisthes</taxon>
    </lineage>
</organism>
<proteinExistence type="predicted"/>
<evidence type="ECO:0000313" key="3">
    <source>
        <dbReference type="Proteomes" id="UP001286313"/>
    </source>
</evidence>
<gene>
    <name evidence="2" type="ORF">Pcinc_005360</name>
</gene>
<evidence type="ECO:0000256" key="1">
    <source>
        <dbReference type="SAM" id="MobiDB-lite"/>
    </source>
</evidence>
<dbReference type="Proteomes" id="UP001286313">
    <property type="component" value="Unassembled WGS sequence"/>
</dbReference>
<reference evidence="2" key="1">
    <citation type="submission" date="2023-10" db="EMBL/GenBank/DDBJ databases">
        <title>Genome assemblies of two species of porcelain crab, Petrolisthes cinctipes and Petrolisthes manimaculis (Anomura: Porcellanidae).</title>
        <authorList>
            <person name="Angst P."/>
        </authorList>
    </citation>
    <scope>NUCLEOTIDE SEQUENCE</scope>
    <source>
        <strain evidence="2">PB745_01</strain>
        <tissue evidence="2">Gill</tissue>
    </source>
</reference>
<keyword evidence="3" id="KW-1185">Reference proteome</keyword>
<protein>
    <submittedName>
        <fullName evidence="2">Uncharacterized protein</fullName>
    </submittedName>
</protein>
<feature type="compositionally biased region" description="Gly residues" evidence="1">
    <location>
        <begin position="100"/>
        <end position="113"/>
    </location>
</feature>